<evidence type="ECO:0000313" key="2">
    <source>
        <dbReference type="Proteomes" id="UP000030762"/>
    </source>
</evidence>
<proteinExistence type="predicted"/>
<evidence type="ECO:0000313" key="1">
    <source>
        <dbReference type="EMBL" id="EQC26225.1"/>
    </source>
</evidence>
<name>T0PYR7_SAPDV</name>
<accession>T0PYR7</accession>
<keyword evidence="2" id="KW-1185">Reference proteome</keyword>
<sequence>MALVEAWKVDQIDALLTYRRLHGNLEIPIGFFVPSTAEWPSAMHDVQPTRVLPVLRKHVYEPPEDYADGCLADEHPVHPPLSFDVPAEPPWPQDLWGVDLLQLSDKRDAWLAEMAIQYSASLALLQVPSIEPPAVTFNKVYPVQLVLQCIEVMRR</sequence>
<protein>
    <submittedName>
        <fullName evidence="1">Uncharacterized protein</fullName>
    </submittedName>
</protein>
<dbReference type="OrthoDB" id="70932at2759"/>
<dbReference type="VEuPathDB" id="FungiDB:SDRG_15961"/>
<dbReference type="RefSeq" id="XP_008620370.1">
    <property type="nucleotide sequence ID" value="XM_008622148.1"/>
</dbReference>
<gene>
    <name evidence="1" type="ORF">SDRG_15961</name>
</gene>
<organism evidence="1 2">
    <name type="scientific">Saprolegnia diclina (strain VS20)</name>
    <dbReference type="NCBI Taxonomy" id="1156394"/>
    <lineage>
        <taxon>Eukaryota</taxon>
        <taxon>Sar</taxon>
        <taxon>Stramenopiles</taxon>
        <taxon>Oomycota</taxon>
        <taxon>Saprolegniomycetes</taxon>
        <taxon>Saprolegniales</taxon>
        <taxon>Saprolegniaceae</taxon>
        <taxon>Saprolegnia</taxon>
    </lineage>
</organism>
<dbReference type="AlphaFoldDB" id="T0PYR7"/>
<dbReference type="GeneID" id="19956688"/>
<dbReference type="Proteomes" id="UP000030762">
    <property type="component" value="Unassembled WGS sequence"/>
</dbReference>
<dbReference type="InParanoid" id="T0PYR7"/>
<dbReference type="EMBL" id="JH767238">
    <property type="protein sequence ID" value="EQC26225.1"/>
    <property type="molecule type" value="Genomic_DNA"/>
</dbReference>
<reference evidence="1 2" key="1">
    <citation type="submission" date="2012-04" db="EMBL/GenBank/DDBJ databases">
        <title>The Genome Sequence of Saprolegnia declina VS20.</title>
        <authorList>
            <consortium name="The Broad Institute Genome Sequencing Platform"/>
            <person name="Russ C."/>
            <person name="Nusbaum C."/>
            <person name="Tyler B."/>
            <person name="van West P."/>
            <person name="Dieguez-Uribeondo J."/>
            <person name="de Bruijn I."/>
            <person name="Tripathy S."/>
            <person name="Jiang R."/>
            <person name="Young S.K."/>
            <person name="Zeng Q."/>
            <person name="Gargeya S."/>
            <person name="Fitzgerald M."/>
            <person name="Haas B."/>
            <person name="Abouelleil A."/>
            <person name="Alvarado L."/>
            <person name="Arachchi H.M."/>
            <person name="Berlin A."/>
            <person name="Chapman S.B."/>
            <person name="Goldberg J."/>
            <person name="Griggs A."/>
            <person name="Gujja S."/>
            <person name="Hansen M."/>
            <person name="Howarth C."/>
            <person name="Imamovic A."/>
            <person name="Larimer J."/>
            <person name="McCowen C."/>
            <person name="Montmayeur A."/>
            <person name="Murphy C."/>
            <person name="Neiman D."/>
            <person name="Pearson M."/>
            <person name="Priest M."/>
            <person name="Roberts A."/>
            <person name="Saif S."/>
            <person name="Shea T."/>
            <person name="Sisk P."/>
            <person name="Sykes S."/>
            <person name="Wortman J."/>
            <person name="Nusbaum C."/>
            <person name="Birren B."/>
        </authorList>
    </citation>
    <scope>NUCLEOTIDE SEQUENCE [LARGE SCALE GENOMIC DNA]</scope>
    <source>
        <strain evidence="1 2">VS20</strain>
    </source>
</reference>